<dbReference type="PANTHER" id="PTHR30344">
    <property type="entry name" value="6-PHOSPHOGLUCONOLACTONASE-RELATED"/>
    <property type="match status" value="1"/>
</dbReference>
<reference evidence="2 3" key="1">
    <citation type="journal article" date="2020" name="ISME J.">
        <title>Uncovering the hidden diversity of litter-decomposition mechanisms in mushroom-forming fungi.</title>
        <authorList>
            <person name="Floudas D."/>
            <person name="Bentzer J."/>
            <person name="Ahren D."/>
            <person name="Johansson T."/>
            <person name="Persson P."/>
            <person name="Tunlid A."/>
        </authorList>
    </citation>
    <scope>NUCLEOTIDE SEQUENCE [LARGE SCALE GENOMIC DNA]</scope>
    <source>
        <strain evidence="2 3">CBS 101986</strain>
    </source>
</reference>
<protein>
    <recommendedName>
        <fullName evidence="4">Muconate cycloisomerase 1</fullName>
    </recommendedName>
</protein>
<dbReference type="Gene3D" id="2.130.10.10">
    <property type="entry name" value="YVTN repeat-like/Quinoprotein amine dehydrogenase"/>
    <property type="match status" value="1"/>
</dbReference>
<evidence type="ECO:0008006" key="4">
    <source>
        <dbReference type="Google" id="ProtNLM"/>
    </source>
</evidence>
<name>A0A8H5ASL9_9AGAR</name>
<evidence type="ECO:0000256" key="1">
    <source>
        <dbReference type="ARBA" id="ARBA00005564"/>
    </source>
</evidence>
<dbReference type="SUPFAM" id="SSF82171">
    <property type="entry name" value="DPP6 N-terminal domain-like"/>
    <property type="match status" value="1"/>
</dbReference>
<dbReference type="PANTHER" id="PTHR30344:SF4">
    <property type="entry name" value="CYCLASE, PUTATIVE (AFU_ORTHOLOGUE AFUA_6G11580)-RELATED"/>
    <property type="match status" value="1"/>
</dbReference>
<sequence>MDLQQTLGSPTNSTAGSIYYILTGSFRSLSLFLLAFSTETRHLSHVETIPAFGPHQYLGTNLQKDRVYATSWALPPALSSWEVLRPPGETWSVRHINSVPITATSSYVTVPAPYRHVYSAGGPTGEVHIVDEVTGGLSEKIQQLLFVPEDELESADKTRVALRYGSHGVEFTSRFAFIPVLGTDTIEMYERDLSSGKLNHIASVGSPRGKGAHDGPRHVKIHPNGKVLYSVTEHTNMVDAYKIQPTTLEYVASQSLLPEQHEVNSSQFRGDTLMLAPPSSSFPSPRVLFTTTRGGKSDTRGWLSAFALDEDGLFTSKSQRFETPTSGGKANAIDLLQKNPSGADGLWIVLTDDDDATASSSGTGSVRVLEWDETSIQIVCEWPSSDEDIAGERILGASHAIWLD</sequence>
<dbReference type="Proteomes" id="UP000567179">
    <property type="component" value="Unassembled WGS sequence"/>
</dbReference>
<dbReference type="InterPro" id="IPR019405">
    <property type="entry name" value="Lactonase_7-beta_prop"/>
</dbReference>
<organism evidence="2 3">
    <name type="scientific">Psilocybe cf. subviscida</name>
    <dbReference type="NCBI Taxonomy" id="2480587"/>
    <lineage>
        <taxon>Eukaryota</taxon>
        <taxon>Fungi</taxon>
        <taxon>Dikarya</taxon>
        <taxon>Basidiomycota</taxon>
        <taxon>Agaricomycotina</taxon>
        <taxon>Agaricomycetes</taxon>
        <taxon>Agaricomycetidae</taxon>
        <taxon>Agaricales</taxon>
        <taxon>Agaricineae</taxon>
        <taxon>Strophariaceae</taxon>
        <taxon>Psilocybe</taxon>
    </lineage>
</organism>
<gene>
    <name evidence="2" type="ORF">D9619_010396</name>
</gene>
<evidence type="ECO:0000313" key="2">
    <source>
        <dbReference type="EMBL" id="KAF5310144.1"/>
    </source>
</evidence>
<dbReference type="EMBL" id="JAACJJ010000058">
    <property type="protein sequence ID" value="KAF5310144.1"/>
    <property type="molecule type" value="Genomic_DNA"/>
</dbReference>
<comment type="caution">
    <text evidence="2">The sequence shown here is derived from an EMBL/GenBank/DDBJ whole genome shotgun (WGS) entry which is preliminary data.</text>
</comment>
<comment type="similarity">
    <text evidence="1">Belongs to the cycloisomerase 2 family.</text>
</comment>
<dbReference type="AlphaFoldDB" id="A0A8H5ASL9"/>
<dbReference type="InterPro" id="IPR011045">
    <property type="entry name" value="N2O_reductase_N"/>
</dbReference>
<dbReference type="SUPFAM" id="SSF50974">
    <property type="entry name" value="Nitrous oxide reductase, N-terminal domain"/>
    <property type="match status" value="1"/>
</dbReference>
<dbReference type="OrthoDB" id="1715191at2759"/>
<evidence type="ECO:0000313" key="3">
    <source>
        <dbReference type="Proteomes" id="UP000567179"/>
    </source>
</evidence>
<dbReference type="GO" id="GO:0017057">
    <property type="term" value="F:6-phosphogluconolactonase activity"/>
    <property type="evidence" value="ECO:0007669"/>
    <property type="project" value="TreeGrafter"/>
</dbReference>
<dbReference type="InterPro" id="IPR015943">
    <property type="entry name" value="WD40/YVTN_repeat-like_dom_sf"/>
</dbReference>
<accession>A0A8H5ASL9</accession>
<proteinExistence type="inferred from homology"/>
<keyword evidence="3" id="KW-1185">Reference proteome</keyword>
<dbReference type="Pfam" id="PF10282">
    <property type="entry name" value="Lactonase"/>
    <property type="match status" value="1"/>
</dbReference>
<dbReference type="InterPro" id="IPR050282">
    <property type="entry name" value="Cycloisomerase_2"/>
</dbReference>